<dbReference type="Proteomes" id="UP001225957">
    <property type="component" value="Unassembled WGS sequence"/>
</dbReference>
<evidence type="ECO:0008006" key="3">
    <source>
        <dbReference type="Google" id="ProtNLM"/>
    </source>
</evidence>
<dbReference type="EMBL" id="JASCQP010000028">
    <property type="protein sequence ID" value="MDI5892170.1"/>
    <property type="molecule type" value="Genomic_DNA"/>
</dbReference>
<proteinExistence type="predicted"/>
<accession>A0ABT6V1R8</accession>
<keyword evidence="2" id="KW-1185">Reference proteome</keyword>
<comment type="caution">
    <text evidence="1">The sequence shown here is derived from an EMBL/GenBank/DDBJ whole genome shotgun (WGS) entry which is preliminary data.</text>
</comment>
<name>A0ABT6V1R8_9GAMM</name>
<evidence type="ECO:0000313" key="1">
    <source>
        <dbReference type="EMBL" id="MDI5892170.1"/>
    </source>
</evidence>
<organism evidence="1 2">
    <name type="scientific">Halomonas rhizosphaerae</name>
    <dbReference type="NCBI Taxonomy" id="3043296"/>
    <lineage>
        <taxon>Bacteria</taxon>
        <taxon>Pseudomonadati</taxon>
        <taxon>Pseudomonadota</taxon>
        <taxon>Gammaproteobacteria</taxon>
        <taxon>Oceanospirillales</taxon>
        <taxon>Halomonadaceae</taxon>
        <taxon>Halomonas</taxon>
    </lineage>
</organism>
<sequence length="58" mass="6388">MTRNEKPSPGVTSKWLFLMMFLVGATGFEPATFATKLPEWIAEQRGGVAEIDPAHDPL</sequence>
<gene>
    <name evidence="1" type="ORF">QLQ83_13830</name>
</gene>
<reference evidence="1 2" key="1">
    <citation type="submission" date="2023-04" db="EMBL/GenBank/DDBJ databases">
        <title>Halomonas strains isolated from rhizosphere soil.</title>
        <authorList>
            <person name="Xu L."/>
            <person name="Sun J.-Q."/>
        </authorList>
    </citation>
    <scope>NUCLEOTIDE SEQUENCE [LARGE SCALE GENOMIC DNA]</scope>
    <source>
        <strain evidence="1 2">LR5S20</strain>
    </source>
</reference>
<protein>
    <recommendedName>
        <fullName evidence="3">MFS transporter</fullName>
    </recommendedName>
</protein>
<evidence type="ECO:0000313" key="2">
    <source>
        <dbReference type="Proteomes" id="UP001225957"/>
    </source>
</evidence>